<dbReference type="Gene3D" id="6.10.250.660">
    <property type="match status" value="1"/>
</dbReference>
<dbReference type="PANTHER" id="PTHR35794:SF2">
    <property type="entry name" value="CELL DIVISION PROTEIN DIVIVA"/>
    <property type="match status" value="1"/>
</dbReference>
<dbReference type="eggNOG" id="COG3599">
    <property type="taxonomic scope" value="Bacteria"/>
</dbReference>
<dbReference type="EMBL" id="AGEG01000002">
    <property type="protein sequence ID" value="EHR38069.1"/>
    <property type="molecule type" value="Genomic_DNA"/>
</dbReference>
<name>H3NH14_9LACT</name>
<comment type="caution">
    <text evidence="9">The sequence shown here is derived from an EMBL/GenBank/DDBJ whole genome shotgun (WGS) entry which is preliminary data.</text>
</comment>
<comment type="subcellular location">
    <subcellularLocation>
        <location evidence="1">Cytoplasm</location>
    </subcellularLocation>
</comment>
<evidence type="ECO:0000256" key="5">
    <source>
        <dbReference type="ARBA" id="ARBA00023054"/>
    </source>
</evidence>
<dbReference type="NCBIfam" id="TIGR03544">
    <property type="entry name" value="DivI1A_domain"/>
    <property type="match status" value="1"/>
</dbReference>
<evidence type="ECO:0000256" key="2">
    <source>
        <dbReference type="ARBA" id="ARBA00009008"/>
    </source>
</evidence>
<comment type="similarity">
    <text evidence="2">Belongs to the DivIVA family.</text>
</comment>
<dbReference type="PANTHER" id="PTHR35794">
    <property type="entry name" value="CELL DIVISION PROTEIN DIVIVA"/>
    <property type="match status" value="1"/>
</dbReference>
<sequence>MMTVTPNDILTKEFNHKFRGYDAEQVNDYLDIVRVELERVLEENRTLTKNLADAQDKLDYFAQLQESLNSSIIIAQEAADRLKQNARKEAELILYEAERDADQVINEANERATRIFDEAERLRSKTSEYQNRARKLAQEQLDLLDSDDLDVLFEDTALMPAQAPTSLDKDSQYQASQRVSALVEQAESEIQEGLDAIPEDVNHYLDDPSPITEEEVVFQPEVDPEDDLEMTQVFNLKELQAIERAKQEDPSYHDDQVDTIVDPAERDLSDEEDLDQTIQIDLPSKN</sequence>
<keyword evidence="5 7" id="KW-0175">Coiled coil</keyword>
<dbReference type="AlphaFoldDB" id="H3NH14"/>
<keyword evidence="3" id="KW-0963">Cytoplasm</keyword>
<accession>H3NH14</accession>
<evidence type="ECO:0000256" key="1">
    <source>
        <dbReference type="ARBA" id="ARBA00004496"/>
    </source>
</evidence>
<keyword evidence="6" id="KW-0131">Cell cycle</keyword>
<evidence type="ECO:0000313" key="10">
    <source>
        <dbReference type="Proteomes" id="UP000006190"/>
    </source>
</evidence>
<evidence type="ECO:0000256" key="7">
    <source>
        <dbReference type="SAM" id="Coils"/>
    </source>
</evidence>
<protein>
    <submittedName>
        <fullName evidence="9">DivIVA domain-containing protein</fullName>
    </submittedName>
</protein>
<dbReference type="Proteomes" id="UP000006190">
    <property type="component" value="Unassembled WGS sequence"/>
</dbReference>
<keyword evidence="4" id="KW-0132">Cell division</keyword>
<dbReference type="GO" id="GO:0005737">
    <property type="term" value="C:cytoplasm"/>
    <property type="evidence" value="ECO:0007669"/>
    <property type="project" value="UniProtKB-SubCell"/>
</dbReference>
<dbReference type="InterPro" id="IPR007793">
    <property type="entry name" value="DivIVA_fam"/>
</dbReference>
<proteinExistence type="inferred from homology"/>
<reference evidence="9 10" key="1">
    <citation type="submission" date="2012-01" db="EMBL/GenBank/DDBJ databases">
        <title>The Genome Sequence of Facklamia languida CCUG 37842.</title>
        <authorList>
            <consortium name="The Broad Institute Genome Sequencing Platform"/>
            <person name="Earl A."/>
            <person name="Ward D."/>
            <person name="Feldgarden M."/>
            <person name="Gevers D."/>
            <person name="Huys G."/>
            <person name="Young S.K."/>
            <person name="Zeng Q."/>
            <person name="Gargeya S."/>
            <person name="Fitzgerald M."/>
            <person name="Haas B."/>
            <person name="Abouelleil A."/>
            <person name="Alvarado L."/>
            <person name="Arachchi H.M."/>
            <person name="Berlin A."/>
            <person name="Chapman S.B."/>
            <person name="Gearin G."/>
            <person name="Goldberg J."/>
            <person name="Griggs A."/>
            <person name="Gujja S."/>
            <person name="Hansen M."/>
            <person name="Heiman D."/>
            <person name="Howarth C."/>
            <person name="Larimer J."/>
            <person name="Lui A."/>
            <person name="MacDonald P.J.P."/>
            <person name="McCowen C."/>
            <person name="Montmayeur A."/>
            <person name="Murphy C."/>
            <person name="Neiman D."/>
            <person name="Pearson M."/>
            <person name="Priest M."/>
            <person name="Roberts A."/>
            <person name="Saif S."/>
            <person name="Shea T."/>
            <person name="Sisk P."/>
            <person name="Stolte C."/>
            <person name="Sykes S."/>
            <person name="Wortman J."/>
            <person name="Nusbaum C."/>
            <person name="Birren B."/>
        </authorList>
    </citation>
    <scope>NUCLEOTIDE SEQUENCE [LARGE SCALE GENOMIC DNA]</scope>
    <source>
        <strain evidence="9 10">CCUG 37842</strain>
    </source>
</reference>
<dbReference type="Pfam" id="PF05103">
    <property type="entry name" value="DivIVA"/>
    <property type="match status" value="1"/>
</dbReference>
<evidence type="ECO:0000256" key="3">
    <source>
        <dbReference type="ARBA" id="ARBA00022490"/>
    </source>
</evidence>
<dbReference type="HOGENOM" id="CLU_076854_0_1_9"/>
<feature type="compositionally biased region" description="Basic and acidic residues" evidence="8">
    <location>
        <begin position="244"/>
        <end position="256"/>
    </location>
</feature>
<organism evidence="9 10">
    <name type="scientific">Facklamia languida CCUG 37842</name>
    <dbReference type="NCBI Taxonomy" id="883113"/>
    <lineage>
        <taxon>Bacteria</taxon>
        <taxon>Bacillati</taxon>
        <taxon>Bacillota</taxon>
        <taxon>Bacilli</taxon>
        <taxon>Lactobacillales</taxon>
        <taxon>Aerococcaceae</taxon>
        <taxon>Facklamia</taxon>
    </lineage>
</organism>
<feature type="coiled-coil region" evidence="7">
    <location>
        <begin position="30"/>
        <end position="57"/>
    </location>
</feature>
<evidence type="ECO:0000313" key="9">
    <source>
        <dbReference type="EMBL" id="EHR38069.1"/>
    </source>
</evidence>
<keyword evidence="10" id="KW-1185">Reference proteome</keyword>
<evidence type="ECO:0000256" key="6">
    <source>
        <dbReference type="ARBA" id="ARBA00023306"/>
    </source>
</evidence>
<feature type="region of interest" description="Disordered" evidence="8">
    <location>
        <begin position="244"/>
        <end position="286"/>
    </location>
</feature>
<evidence type="ECO:0000256" key="8">
    <source>
        <dbReference type="SAM" id="MobiDB-lite"/>
    </source>
</evidence>
<gene>
    <name evidence="9" type="ORF">HMPREF9708_00153</name>
</gene>
<evidence type="ECO:0000256" key="4">
    <source>
        <dbReference type="ARBA" id="ARBA00022618"/>
    </source>
</evidence>
<dbReference type="PATRIC" id="fig|883113.3.peg.151"/>
<dbReference type="InterPro" id="IPR019933">
    <property type="entry name" value="DivIVA_domain"/>
</dbReference>
<feature type="coiled-coil region" evidence="7">
    <location>
        <begin position="87"/>
        <end position="139"/>
    </location>
</feature>
<dbReference type="STRING" id="883113.HMPREF9708_00153"/>
<dbReference type="GO" id="GO:0051301">
    <property type="term" value="P:cell division"/>
    <property type="evidence" value="ECO:0007669"/>
    <property type="project" value="UniProtKB-KW"/>
</dbReference>